<dbReference type="Proteomes" id="UP001501470">
    <property type="component" value="Unassembled WGS sequence"/>
</dbReference>
<dbReference type="InterPro" id="IPR002035">
    <property type="entry name" value="VWF_A"/>
</dbReference>
<dbReference type="CDD" id="cd00198">
    <property type="entry name" value="vWFA"/>
    <property type="match status" value="1"/>
</dbReference>
<reference evidence="7 8" key="1">
    <citation type="journal article" date="2019" name="Int. J. Syst. Evol. Microbiol.">
        <title>The Global Catalogue of Microorganisms (GCM) 10K type strain sequencing project: providing services to taxonomists for standard genome sequencing and annotation.</title>
        <authorList>
            <consortium name="The Broad Institute Genomics Platform"/>
            <consortium name="The Broad Institute Genome Sequencing Center for Infectious Disease"/>
            <person name="Wu L."/>
            <person name="Ma J."/>
        </authorList>
    </citation>
    <scope>NUCLEOTIDE SEQUENCE [LARGE SCALE GENOMIC DNA]</scope>
    <source>
        <strain evidence="7 8">JCM 15933</strain>
    </source>
</reference>
<keyword evidence="4" id="KW-0406">Ion transport</keyword>
<dbReference type="Gene3D" id="2.60.40.2030">
    <property type="match status" value="1"/>
</dbReference>
<dbReference type="Pfam" id="PF00092">
    <property type="entry name" value="VWA"/>
    <property type="match status" value="1"/>
</dbReference>
<dbReference type="InterPro" id="IPR036465">
    <property type="entry name" value="vWFA_dom_sf"/>
</dbReference>
<feature type="domain" description="VWFA" evidence="6">
    <location>
        <begin position="62"/>
        <end position="248"/>
    </location>
</feature>
<dbReference type="EMBL" id="BAAAQD010000005">
    <property type="protein sequence ID" value="GAA1515156.1"/>
    <property type="molecule type" value="Genomic_DNA"/>
</dbReference>
<evidence type="ECO:0000256" key="4">
    <source>
        <dbReference type="ARBA" id="ARBA00023065"/>
    </source>
</evidence>
<evidence type="ECO:0000256" key="1">
    <source>
        <dbReference type="ARBA" id="ARBA00022729"/>
    </source>
</evidence>
<comment type="caution">
    <text evidence="7">The sequence shown here is derived from an EMBL/GenBank/DDBJ whole genome shotgun (WGS) entry which is preliminary data.</text>
</comment>
<dbReference type="SUPFAM" id="SSF141072">
    <property type="entry name" value="CalX-like"/>
    <property type="match status" value="1"/>
</dbReference>
<dbReference type="Gene3D" id="3.40.50.410">
    <property type="entry name" value="von Willebrand factor, type A domain"/>
    <property type="match status" value="1"/>
</dbReference>
<dbReference type="RefSeq" id="WP_344502725.1">
    <property type="nucleotide sequence ID" value="NZ_BAAAQD010000005.1"/>
</dbReference>
<protein>
    <submittedName>
        <fullName evidence="7">Calx-beta domain-containing protein</fullName>
    </submittedName>
</protein>
<dbReference type="PANTHER" id="PTHR11878">
    <property type="entry name" value="SODIUM/CALCIUM EXCHANGER"/>
    <property type="match status" value="1"/>
</dbReference>
<proteinExistence type="predicted"/>
<evidence type="ECO:0000256" key="2">
    <source>
        <dbReference type="ARBA" id="ARBA00022737"/>
    </source>
</evidence>
<keyword evidence="8" id="KW-1185">Reference proteome</keyword>
<evidence type="ECO:0000313" key="7">
    <source>
        <dbReference type="EMBL" id="GAA1515156.1"/>
    </source>
</evidence>
<dbReference type="PANTHER" id="PTHR11878:SF65">
    <property type="entry name" value="NA_CA-EXCHANGE PROTEIN, ISOFORM G"/>
    <property type="match status" value="1"/>
</dbReference>
<dbReference type="SMART" id="SM00237">
    <property type="entry name" value="Calx_beta"/>
    <property type="match status" value="1"/>
</dbReference>
<dbReference type="SMART" id="SM00327">
    <property type="entry name" value="VWA"/>
    <property type="match status" value="1"/>
</dbReference>
<evidence type="ECO:0000259" key="6">
    <source>
        <dbReference type="PROSITE" id="PS50234"/>
    </source>
</evidence>
<dbReference type="InterPro" id="IPR051171">
    <property type="entry name" value="CaCA"/>
</dbReference>
<keyword evidence="4" id="KW-0813">Transport</keyword>
<evidence type="ECO:0000313" key="8">
    <source>
        <dbReference type="Proteomes" id="UP001501470"/>
    </source>
</evidence>
<feature type="chain" id="PRO_5046804670" evidence="5">
    <location>
        <begin position="28"/>
        <end position="625"/>
    </location>
</feature>
<evidence type="ECO:0000256" key="5">
    <source>
        <dbReference type="SAM" id="SignalP"/>
    </source>
</evidence>
<feature type="signal peptide" evidence="5">
    <location>
        <begin position="1"/>
        <end position="27"/>
    </location>
</feature>
<keyword evidence="1 5" id="KW-0732">Signal</keyword>
<gene>
    <name evidence="7" type="ORF">GCM10009827_032440</name>
</gene>
<dbReference type="InterPro" id="IPR038081">
    <property type="entry name" value="CalX-like_sf"/>
</dbReference>
<keyword evidence="3" id="KW-0106">Calcium</keyword>
<organism evidence="7 8">
    <name type="scientific">Dactylosporangium maewongense</name>
    <dbReference type="NCBI Taxonomy" id="634393"/>
    <lineage>
        <taxon>Bacteria</taxon>
        <taxon>Bacillati</taxon>
        <taxon>Actinomycetota</taxon>
        <taxon>Actinomycetes</taxon>
        <taxon>Micromonosporales</taxon>
        <taxon>Micromonosporaceae</taxon>
        <taxon>Dactylosporangium</taxon>
    </lineage>
</organism>
<accession>A0ABN2AC64</accession>
<keyword evidence="2" id="KW-0677">Repeat</keyword>
<dbReference type="InterPro" id="IPR003644">
    <property type="entry name" value="Calx_beta"/>
</dbReference>
<dbReference type="PROSITE" id="PS50234">
    <property type="entry name" value="VWFA"/>
    <property type="match status" value="1"/>
</dbReference>
<dbReference type="SUPFAM" id="SSF53300">
    <property type="entry name" value="vWA-like"/>
    <property type="match status" value="1"/>
</dbReference>
<evidence type="ECO:0000256" key="3">
    <source>
        <dbReference type="ARBA" id="ARBA00022837"/>
    </source>
</evidence>
<dbReference type="Pfam" id="PF03160">
    <property type="entry name" value="Calx-beta"/>
    <property type="match status" value="1"/>
</dbReference>
<sequence length="625" mass="61900">MKLASLLSLVLTAGAVTVLATATAAQAAPGVTPPGVSLTLGPGQSADIAKHVETAPVPPKPDIVFLADTTGSMTGPITDVRANAASVMGQIAAAQPQARFGVAEYKDFEDSAPFTVRQDITADQAAVQAGIDQWVAGGGGDLPEDNLNALFQLANGAVHFRDGGTRIVVVFGDAPSHDPSLGHGLADTVAALNAAHIRVVAVDVGGMNAGGQAEAITSGTGGVYLPDVPADQVSAAILAGVQAIQVKVAPVVFDCDGNLALTFDPASKTVDSGATADFTEHVTVAGGAAPGTYTCKVDFQVDGVSQGAAFIQTLSVTVLTIAINDVVVDENAGNATFTVSLSGPATSPVSVHYATADGTATAGADYTAGSGTVTFTPGQTSRPVTVPVVNDAVDELDESFTVNLSAPAGAAIADGTGLGTIVDADRNGTFSCTAQVLRVGPLSSPAANPANVPCADDSKVLAQLTLDSGLIKVESKTLDANAALTPDNLDAAPAAGDNGTAKAAVESVKITVGGVAPITIELGLIQATAKATCASGPGGLAPVLSGSSSIAYLKINGIAVTVGSAPLTVPLVVGSLKLNATTTTPTSVTQQAVVLDTLLTDVVISEARADIHGTAANPTGNPCRV</sequence>
<name>A0ABN2AC64_9ACTN</name>